<dbReference type="InterPro" id="IPR008271">
    <property type="entry name" value="Ser/Thr_kinase_AS"/>
</dbReference>
<dbReference type="Gene3D" id="3.30.430.20">
    <property type="entry name" value="Gnk2 domain, C-X8-C-X2-C motif"/>
    <property type="match status" value="2"/>
</dbReference>
<evidence type="ECO:0000259" key="21">
    <source>
        <dbReference type="PROSITE" id="PS51473"/>
    </source>
</evidence>
<organism evidence="22 23">
    <name type="scientific">Lactuca virosa</name>
    <dbReference type="NCBI Taxonomy" id="75947"/>
    <lineage>
        <taxon>Eukaryota</taxon>
        <taxon>Viridiplantae</taxon>
        <taxon>Streptophyta</taxon>
        <taxon>Embryophyta</taxon>
        <taxon>Tracheophyta</taxon>
        <taxon>Spermatophyta</taxon>
        <taxon>Magnoliopsida</taxon>
        <taxon>eudicotyledons</taxon>
        <taxon>Gunneridae</taxon>
        <taxon>Pentapetalae</taxon>
        <taxon>asterids</taxon>
        <taxon>campanulids</taxon>
        <taxon>Asterales</taxon>
        <taxon>Asteraceae</taxon>
        <taxon>Cichorioideae</taxon>
        <taxon>Cichorieae</taxon>
        <taxon>Lactucinae</taxon>
        <taxon>Lactuca</taxon>
    </lineage>
</organism>
<dbReference type="InterPro" id="IPR000719">
    <property type="entry name" value="Prot_kinase_dom"/>
</dbReference>
<keyword evidence="7" id="KW-0677">Repeat</keyword>
<accession>A0AAU9NQT2</accession>
<evidence type="ECO:0000256" key="10">
    <source>
        <dbReference type="ARBA" id="ARBA00022840"/>
    </source>
</evidence>
<dbReference type="Proteomes" id="UP001157418">
    <property type="component" value="Unassembled WGS sequence"/>
</dbReference>
<dbReference type="PROSITE" id="PS50011">
    <property type="entry name" value="PROTEIN_KINASE_DOM"/>
    <property type="match status" value="1"/>
</dbReference>
<evidence type="ECO:0000256" key="12">
    <source>
        <dbReference type="ARBA" id="ARBA00023136"/>
    </source>
</evidence>
<dbReference type="FunFam" id="3.30.200.20:FF:000195">
    <property type="entry name" value="G-type lectin S-receptor-like serine/threonine-protein kinase"/>
    <property type="match status" value="1"/>
</dbReference>
<dbReference type="InterPro" id="IPR038408">
    <property type="entry name" value="GNK2_sf"/>
</dbReference>
<feature type="transmembrane region" description="Helical" evidence="18">
    <location>
        <begin position="265"/>
        <end position="287"/>
    </location>
</feature>
<evidence type="ECO:0000256" key="13">
    <source>
        <dbReference type="ARBA" id="ARBA00023157"/>
    </source>
</evidence>
<dbReference type="PROSITE" id="PS51473">
    <property type="entry name" value="GNK2"/>
    <property type="match status" value="2"/>
</dbReference>
<dbReference type="SUPFAM" id="SSF56112">
    <property type="entry name" value="Protein kinase-like (PK-like)"/>
    <property type="match status" value="1"/>
</dbReference>
<name>A0AAU9NQT2_9ASTR</name>
<dbReference type="EMBL" id="CAKMRJ010005412">
    <property type="protein sequence ID" value="CAH1440034.1"/>
    <property type="molecule type" value="Genomic_DNA"/>
</dbReference>
<evidence type="ECO:0000256" key="14">
    <source>
        <dbReference type="ARBA" id="ARBA00023170"/>
    </source>
</evidence>
<evidence type="ECO:0000256" key="8">
    <source>
        <dbReference type="ARBA" id="ARBA00022741"/>
    </source>
</evidence>
<keyword evidence="3" id="KW-0723">Serine/threonine-protein kinase</keyword>
<sequence length="651" mass="73325">MVSPNWVLVLFQFYILTRLSGVTVTRGDHVCGSRGNYTQNSAYEKILNRTLSALPEAPKGDRFFYNYTSSNPSQDHENSTAYALALCPGDIQDESCLGCVKSATERLRQDCPKQIKATGWYYERCMFSYSNTSFHDMVNYDDKDVLSFPTTSYITNWNIISVAETLENSFKELQVKAATDGYSKRFYSEVNILPSSRGNIEATMQCIPNISHSKCDECLGNATDYLGTSYNGSAEGVVYYRYSCLLKYQVYLVQIPPSGKKRTNVIVPVVVAVAAVTLVISTFFICLKIGKNCSKKGEEEEPLQASDDDTGEIIYFRLDAIQAATHNFSVANKLGEGGFGPVYWGTLSDGKKIAVKRLSQNSSQGMNEFKTEVKLIITLQHKNLVKLLGCCMKGKERLLVYEYMSNSSLDKFLFEDPKKAKELDWAKRVNIVNGIAKGLRYLHEDSRLKIIHRDLKASNVLLDDEMNPKISDFGTARIFGSNQIEANTNRVVGTYGYMAPEYAMEGLFSIKSDVYSFGVLLLEIISGKRNSRLFYEEHDRNLLYYAWMLWEEGKGEQLIDENLNDDCPVDEGLKWMRIALLCVEEDPNNRPTMSSVAFMLEGEWKSLSDPKPPMSFGQFMTSDKSSSTWNGDEFGFHSLSLESKGIGDHCV</sequence>
<comment type="subcellular location">
    <subcellularLocation>
        <location evidence="1">Membrane</location>
        <topology evidence="1">Single-pass membrane protein</topology>
    </subcellularLocation>
</comment>
<feature type="signal peptide" evidence="19">
    <location>
        <begin position="1"/>
        <end position="21"/>
    </location>
</feature>
<comment type="catalytic activity">
    <reaction evidence="17">
        <text>L-seryl-[protein] + ATP = O-phospho-L-seryl-[protein] + ADP + H(+)</text>
        <dbReference type="Rhea" id="RHEA:17989"/>
        <dbReference type="Rhea" id="RHEA-COMP:9863"/>
        <dbReference type="Rhea" id="RHEA-COMP:11604"/>
        <dbReference type="ChEBI" id="CHEBI:15378"/>
        <dbReference type="ChEBI" id="CHEBI:29999"/>
        <dbReference type="ChEBI" id="CHEBI:30616"/>
        <dbReference type="ChEBI" id="CHEBI:83421"/>
        <dbReference type="ChEBI" id="CHEBI:456216"/>
        <dbReference type="EC" id="2.7.11.1"/>
    </reaction>
</comment>
<keyword evidence="14" id="KW-0675">Receptor</keyword>
<gene>
    <name evidence="22" type="ORF">LVIROSA_LOCUS26194</name>
</gene>
<evidence type="ECO:0000256" key="19">
    <source>
        <dbReference type="SAM" id="SignalP"/>
    </source>
</evidence>
<keyword evidence="13" id="KW-1015">Disulfide bond</keyword>
<feature type="domain" description="Gnk2-homologous" evidence="21">
    <location>
        <begin position="25"/>
        <end position="134"/>
    </location>
</feature>
<keyword evidence="12 18" id="KW-0472">Membrane</keyword>
<dbReference type="SMART" id="SM00220">
    <property type="entry name" value="S_TKc"/>
    <property type="match status" value="1"/>
</dbReference>
<comment type="caution">
    <text evidence="22">The sequence shown here is derived from an EMBL/GenBank/DDBJ whole genome shotgun (WGS) entry which is preliminary data.</text>
</comment>
<evidence type="ECO:0000256" key="1">
    <source>
        <dbReference type="ARBA" id="ARBA00004167"/>
    </source>
</evidence>
<dbReference type="InterPro" id="IPR011009">
    <property type="entry name" value="Kinase-like_dom_sf"/>
</dbReference>
<evidence type="ECO:0000256" key="5">
    <source>
        <dbReference type="ARBA" id="ARBA00022692"/>
    </source>
</evidence>
<keyword evidence="23" id="KW-1185">Reference proteome</keyword>
<keyword evidence="11 18" id="KW-1133">Transmembrane helix</keyword>
<evidence type="ECO:0000256" key="4">
    <source>
        <dbReference type="ARBA" id="ARBA00022679"/>
    </source>
</evidence>
<evidence type="ECO:0000256" key="6">
    <source>
        <dbReference type="ARBA" id="ARBA00022729"/>
    </source>
</evidence>
<keyword evidence="6 19" id="KW-0732">Signal</keyword>
<keyword evidence="4" id="KW-0808">Transferase</keyword>
<evidence type="ECO:0000313" key="22">
    <source>
        <dbReference type="EMBL" id="CAH1440034.1"/>
    </source>
</evidence>
<dbReference type="GO" id="GO:0004674">
    <property type="term" value="F:protein serine/threonine kinase activity"/>
    <property type="evidence" value="ECO:0007669"/>
    <property type="project" value="UniProtKB-KW"/>
</dbReference>
<feature type="domain" description="Protein kinase" evidence="20">
    <location>
        <begin position="328"/>
        <end position="605"/>
    </location>
</feature>
<keyword evidence="8" id="KW-0547">Nucleotide-binding</keyword>
<evidence type="ECO:0000256" key="9">
    <source>
        <dbReference type="ARBA" id="ARBA00022777"/>
    </source>
</evidence>
<dbReference type="Gene3D" id="1.10.510.10">
    <property type="entry name" value="Transferase(Phosphotransferase) domain 1"/>
    <property type="match status" value="1"/>
</dbReference>
<evidence type="ECO:0000256" key="16">
    <source>
        <dbReference type="ARBA" id="ARBA00047899"/>
    </source>
</evidence>
<evidence type="ECO:0000256" key="11">
    <source>
        <dbReference type="ARBA" id="ARBA00022989"/>
    </source>
</evidence>
<dbReference type="AlphaFoldDB" id="A0AAU9NQT2"/>
<feature type="domain" description="Gnk2-homologous" evidence="21">
    <location>
        <begin position="144"/>
        <end position="253"/>
    </location>
</feature>
<dbReference type="Gene3D" id="3.30.200.20">
    <property type="entry name" value="Phosphorylase Kinase, domain 1"/>
    <property type="match status" value="1"/>
</dbReference>
<keyword evidence="10" id="KW-0067">ATP-binding</keyword>
<dbReference type="PROSITE" id="PS00108">
    <property type="entry name" value="PROTEIN_KINASE_ST"/>
    <property type="match status" value="1"/>
</dbReference>
<evidence type="ECO:0000256" key="3">
    <source>
        <dbReference type="ARBA" id="ARBA00022527"/>
    </source>
</evidence>
<evidence type="ECO:0000256" key="18">
    <source>
        <dbReference type="SAM" id="Phobius"/>
    </source>
</evidence>
<protein>
    <recommendedName>
        <fullName evidence="2">non-specific serine/threonine protein kinase</fullName>
        <ecNumber evidence="2">2.7.11.1</ecNumber>
    </recommendedName>
</protein>
<keyword evidence="5 18" id="KW-0812">Transmembrane</keyword>
<keyword evidence="9" id="KW-0418">Kinase</keyword>
<dbReference type="InterPro" id="IPR001245">
    <property type="entry name" value="Ser-Thr/Tyr_kinase_cat_dom"/>
</dbReference>
<dbReference type="CDD" id="cd14066">
    <property type="entry name" value="STKc_IRAK"/>
    <property type="match status" value="1"/>
</dbReference>
<comment type="catalytic activity">
    <reaction evidence="16">
        <text>L-threonyl-[protein] + ATP = O-phospho-L-threonyl-[protein] + ADP + H(+)</text>
        <dbReference type="Rhea" id="RHEA:46608"/>
        <dbReference type="Rhea" id="RHEA-COMP:11060"/>
        <dbReference type="Rhea" id="RHEA-COMP:11605"/>
        <dbReference type="ChEBI" id="CHEBI:15378"/>
        <dbReference type="ChEBI" id="CHEBI:30013"/>
        <dbReference type="ChEBI" id="CHEBI:30616"/>
        <dbReference type="ChEBI" id="CHEBI:61977"/>
        <dbReference type="ChEBI" id="CHEBI:456216"/>
        <dbReference type="EC" id="2.7.11.1"/>
    </reaction>
</comment>
<evidence type="ECO:0000256" key="15">
    <source>
        <dbReference type="ARBA" id="ARBA00023180"/>
    </source>
</evidence>
<dbReference type="EC" id="2.7.11.1" evidence="2"/>
<reference evidence="22 23" key="1">
    <citation type="submission" date="2022-01" db="EMBL/GenBank/DDBJ databases">
        <authorList>
            <person name="Xiong W."/>
            <person name="Schranz E."/>
        </authorList>
    </citation>
    <scope>NUCLEOTIDE SEQUENCE [LARGE SCALE GENOMIC DNA]</scope>
</reference>
<evidence type="ECO:0000313" key="23">
    <source>
        <dbReference type="Proteomes" id="UP001157418"/>
    </source>
</evidence>
<feature type="chain" id="PRO_5043964572" description="non-specific serine/threonine protein kinase" evidence="19">
    <location>
        <begin position="22"/>
        <end position="651"/>
    </location>
</feature>
<dbReference type="GO" id="GO:0005524">
    <property type="term" value="F:ATP binding"/>
    <property type="evidence" value="ECO:0007669"/>
    <property type="project" value="UniProtKB-KW"/>
</dbReference>
<dbReference type="Pfam" id="PF07714">
    <property type="entry name" value="PK_Tyr_Ser-Thr"/>
    <property type="match status" value="1"/>
</dbReference>
<dbReference type="PANTHER" id="PTHR27002">
    <property type="entry name" value="RECEPTOR-LIKE SERINE/THREONINE-PROTEIN KINASE SD1-8"/>
    <property type="match status" value="1"/>
</dbReference>
<dbReference type="GO" id="GO:0005886">
    <property type="term" value="C:plasma membrane"/>
    <property type="evidence" value="ECO:0007669"/>
    <property type="project" value="TreeGrafter"/>
</dbReference>
<evidence type="ECO:0000259" key="20">
    <source>
        <dbReference type="PROSITE" id="PS50011"/>
    </source>
</evidence>
<dbReference type="FunFam" id="1.10.510.10:FF:001697">
    <property type="entry name" value="Uncharacterized protein"/>
    <property type="match status" value="1"/>
</dbReference>
<proteinExistence type="predicted"/>
<keyword evidence="15" id="KW-0325">Glycoprotein</keyword>
<dbReference type="Pfam" id="PF01657">
    <property type="entry name" value="Stress-antifung"/>
    <property type="match status" value="2"/>
</dbReference>
<evidence type="ECO:0000256" key="17">
    <source>
        <dbReference type="ARBA" id="ARBA00048679"/>
    </source>
</evidence>
<evidence type="ECO:0000256" key="7">
    <source>
        <dbReference type="ARBA" id="ARBA00022737"/>
    </source>
</evidence>
<dbReference type="CDD" id="cd23509">
    <property type="entry name" value="Gnk2-like"/>
    <property type="match status" value="2"/>
</dbReference>
<evidence type="ECO:0000256" key="2">
    <source>
        <dbReference type="ARBA" id="ARBA00012513"/>
    </source>
</evidence>
<dbReference type="InterPro" id="IPR002902">
    <property type="entry name" value="GNK2"/>
</dbReference>
<dbReference type="PANTHER" id="PTHR27002:SF804">
    <property type="entry name" value="OS02G0710500 PROTEIN"/>
    <property type="match status" value="1"/>
</dbReference>